<evidence type="ECO:0000313" key="3">
    <source>
        <dbReference type="Proteomes" id="UP000799423"/>
    </source>
</evidence>
<reference evidence="2" key="1">
    <citation type="submission" date="2020-01" db="EMBL/GenBank/DDBJ databases">
        <authorList>
            <consortium name="DOE Joint Genome Institute"/>
            <person name="Haridas S."/>
            <person name="Albert R."/>
            <person name="Binder M."/>
            <person name="Bloem J."/>
            <person name="Labutti K."/>
            <person name="Salamov A."/>
            <person name="Andreopoulos B."/>
            <person name="Baker S.E."/>
            <person name="Barry K."/>
            <person name="Bills G."/>
            <person name="Bluhm B.H."/>
            <person name="Cannon C."/>
            <person name="Castanera R."/>
            <person name="Culley D.E."/>
            <person name="Daum C."/>
            <person name="Ezra D."/>
            <person name="Gonzalez J.B."/>
            <person name="Henrissat B."/>
            <person name="Kuo A."/>
            <person name="Liang C."/>
            <person name="Lipzen A."/>
            <person name="Lutzoni F."/>
            <person name="Magnuson J."/>
            <person name="Mondo S."/>
            <person name="Nolan M."/>
            <person name="Ohm R."/>
            <person name="Pangilinan J."/>
            <person name="Park H.-J."/>
            <person name="Ramirez L."/>
            <person name="Alfaro M."/>
            <person name="Sun H."/>
            <person name="Tritt A."/>
            <person name="Yoshinaga Y."/>
            <person name="Zwiers L.-H."/>
            <person name="Turgeon B.G."/>
            <person name="Goodwin S.B."/>
            <person name="Spatafora J.W."/>
            <person name="Crous P.W."/>
            <person name="Grigoriev I.V."/>
        </authorList>
    </citation>
    <scope>NUCLEOTIDE SEQUENCE</scope>
    <source>
        <strain evidence="2">IPT5</strain>
    </source>
</reference>
<name>A0A6A7AWK2_9PLEO</name>
<evidence type="ECO:0000256" key="1">
    <source>
        <dbReference type="SAM" id="MobiDB-lite"/>
    </source>
</evidence>
<sequence length="187" mass="20576">MALDGVPRIPVAACVFASSTQYARRVLDVIAISSPSARSPGPGVRRAASRVQQHQQQPPRQQHRPACDHGYDPYPTDSTVLYQALHLQTTVAVVCYCLVSTNLWDCGGSKPAVSFTTTTTTTVLYVQRPHSILLGRGFTPPASSPSPSIFHTASMQRAQRHPDRVGRLRHHARPMIRPRASRCPCWT</sequence>
<protein>
    <submittedName>
        <fullName evidence="2">Uncharacterized protein</fullName>
    </submittedName>
</protein>
<gene>
    <name evidence="2" type="ORF">T440DRAFT_471271</name>
</gene>
<organism evidence="2 3">
    <name type="scientific">Plenodomus tracheiphilus IPT5</name>
    <dbReference type="NCBI Taxonomy" id="1408161"/>
    <lineage>
        <taxon>Eukaryota</taxon>
        <taxon>Fungi</taxon>
        <taxon>Dikarya</taxon>
        <taxon>Ascomycota</taxon>
        <taxon>Pezizomycotina</taxon>
        <taxon>Dothideomycetes</taxon>
        <taxon>Pleosporomycetidae</taxon>
        <taxon>Pleosporales</taxon>
        <taxon>Pleosporineae</taxon>
        <taxon>Leptosphaeriaceae</taxon>
        <taxon>Plenodomus</taxon>
    </lineage>
</organism>
<proteinExistence type="predicted"/>
<dbReference type="AlphaFoldDB" id="A0A6A7AWK2"/>
<keyword evidence="3" id="KW-1185">Reference proteome</keyword>
<dbReference type="Proteomes" id="UP000799423">
    <property type="component" value="Unassembled WGS sequence"/>
</dbReference>
<evidence type="ECO:0000313" key="2">
    <source>
        <dbReference type="EMBL" id="KAF2847164.1"/>
    </source>
</evidence>
<accession>A0A6A7AWK2</accession>
<feature type="region of interest" description="Disordered" evidence="1">
    <location>
        <begin position="36"/>
        <end position="70"/>
    </location>
</feature>
<dbReference type="EMBL" id="MU006328">
    <property type="protein sequence ID" value="KAF2847164.1"/>
    <property type="molecule type" value="Genomic_DNA"/>
</dbReference>